<dbReference type="Proteomes" id="UP000722791">
    <property type="component" value="Unassembled WGS sequence"/>
</dbReference>
<evidence type="ECO:0000313" key="6">
    <source>
        <dbReference type="Proteomes" id="UP000747110"/>
    </source>
</evidence>
<name>A0A8J4CP18_9CHLO</name>
<evidence type="ECO:0000259" key="3">
    <source>
        <dbReference type="PROSITE" id="PS50213"/>
    </source>
</evidence>
<dbReference type="OrthoDB" id="544570at2759"/>
<feature type="domain" description="FAS1" evidence="3">
    <location>
        <begin position="340"/>
        <end position="487"/>
    </location>
</feature>
<dbReference type="InterPro" id="IPR050904">
    <property type="entry name" value="Adhesion/Biosynth-related"/>
</dbReference>
<evidence type="ECO:0000313" key="4">
    <source>
        <dbReference type="EMBL" id="GIL84749.1"/>
    </source>
</evidence>
<feature type="chain" id="PRO_5036433572" description="FAS1 domain-containing protein" evidence="2">
    <location>
        <begin position="24"/>
        <end position="527"/>
    </location>
</feature>
<dbReference type="Pfam" id="PF02469">
    <property type="entry name" value="Fasciclin"/>
    <property type="match status" value="2"/>
</dbReference>
<dbReference type="SUPFAM" id="SSF82153">
    <property type="entry name" value="FAS1 domain"/>
    <property type="match status" value="3"/>
</dbReference>
<evidence type="ECO:0000256" key="1">
    <source>
        <dbReference type="SAM" id="Phobius"/>
    </source>
</evidence>
<feature type="signal peptide" evidence="2">
    <location>
        <begin position="1"/>
        <end position="23"/>
    </location>
</feature>
<dbReference type="Gene3D" id="2.30.180.10">
    <property type="entry name" value="FAS1 domain"/>
    <property type="match status" value="3"/>
</dbReference>
<feature type="domain" description="FAS1" evidence="3">
    <location>
        <begin position="23"/>
        <end position="175"/>
    </location>
</feature>
<protein>
    <recommendedName>
        <fullName evidence="3">FAS1 domain-containing protein</fullName>
    </recommendedName>
</protein>
<dbReference type="PANTHER" id="PTHR10900">
    <property type="entry name" value="PERIOSTIN-RELATED"/>
    <property type="match status" value="1"/>
</dbReference>
<dbReference type="SMART" id="SM00554">
    <property type="entry name" value="FAS1"/>
    <property type="match status" value="3"/>
</dbReference>
<keyword evidence="2" id="KW-0732">Signal</keyword>
<dbReference type="AlphaFoldDB" id="A0A8J4CP18"/>
<feature type="domain" description="FAS1" evidence="3">
    <location>
        <begin position="179"/>
        <end position="335"/>
    </location>
</feature>
<feature type="transmembrane region" description="Helical" evidence="1">
    <location>
        <begin position="502"/>
        <end position="522"/>
    </location>
</feature>
<dbReference type="PROSITE" id="PS50213">
    <property type="entry name" value="FAS1"/>
    <property type="match status" value="3"/>
</dbReference>
<dbReference type="PANTHER" id="PTHR10900:SF77">
    <property type="entry name" value="FI19380P1"/>
    <property type="match status" value="1"/>
</dbReference>
<gene>
    <name evidence="4" type="ORF">Vretifemale_13363</name>
    <name evidence="5" type="ORF">Vretimale_14461</name>
</gene>
<comment type="caution">
    <text evidence="4">The sequence shown here is derived from an EMBL/GenBank/DDBJ whole genome shotgun (WGS) entry which is preliminary data.</text>
</comment>
<reference evidence="4" key="1">
    <citation type="journal article" date="2021" name="Proc. Natl. Acad. Sci. U.S.A.">
        <title>Three genomes in the algal genus Volvox reveal the fate of a haploid sex-determining region after a transition to homothallism.</title>
        <authorList>
            <person name="Yamamoto K."/>
            <person name="Hamaji T."/>
            <person name="Kawai-Toyooka H."/>
            <person name="Matsuzaki R."/>
            <person name="Takahashi F."/>
            <person name="Nishimura Y."/>
            <person name="Kawachi M."/>
            <person name="Noguchi H."/>
            <person name="Minakuchi Y."/>
            <person name="Umen J.G."/>
            <person name="Toyoda A."/>
            <person name="Nozaki H."/>
        </authorList>
    </citation>
    <scope>NUCLEOTIDE SEQUENCE</scope>
    <source>
        <strain evidence="5">NIES-3785</strain>
        <strain evidence="4">NIES-3786</strain>
    </source>
</reference>
<sequence length="527" mass="55880">MRRGVYLLLTVHLFLFGARISTQQSIYSTLKSNSTLTYNLTYFSSSIEDAGLTTLLSDPSLNFTVFAPSDAAFTALESQLNVSGDVFFAPTTAPKWAPALKYQLISPSLQTGAIVNGSYKSAYGTTTLKISKGITGNATVNSTVFKIAGIGSDAVIVQANISAGNSTIHIVDTILLPFYTTIGSGLSRNSDLSTLNKLTTTIGNNTAFLNVLNNINTEYTVLAPMGSNWSYPDATINATLTKYLSSYVGLSYFWNYHLIPKPVVFDATKFFNATTNQTVVSVTTFSGLPLTLVKNGNVTTIVSPNGNATIVSSFNVGLTSSASSRSAIHLISQPLVPPVLNTARDVFSLRSDIGIFLSVLGNSSYARLLDNRTFTGTILAPTDTAFKTLLTLYPGYTVDQFIAGTRGIEELLNIHIFRPTITLAGLNNSVSNITITEGIVILRANKSSSSNTVKFISQGSTAGAVGADYYIGPVGSGGTFIVIDAVLLPAAFNIGSSAVRTAPTPLALLLGTVFAVLVLRMFEKQGA</sequence>
<keyword evidence="1" id="KW-1133">Transmembrane helix</keyword>
<dbReference type="InterPro" id="IPR036378">
    <property type="entry name" value="FAS1_dom_sf"/>
</dbReference>
<dbReference type="Proteomes" id="UP000747110">
    <property type="component" value="Unassembled WGS sequence"/>
</dbReference>
<keyword evidence="6" id="KW-1185">Reference proteome</keyword>
<evidence type="ECO:0000256" key="2">
    <source>
        <dbReference type="SAM" id="SignalP"/>
    </source>
</evidence>
<evidence type="ECO:0000313" key="5">
    <source>
        <dbReference type="EMBL" id="GIM10851.1"/>
    </source>
</evidence>
<accession>A0A8J4CP18</accession>
<dbReference type="GO" id="GO:0005615">
    <property type="term" value="C:extracellular space"/>
    <property type="evidence" value="ECO:0007669"/>
    <property type="project" value="TreeGrafter"/>
</dbReference>
<proteinExistence type="predicted"/>
<keyword evidence="1" id="KW-0472">Membrane</keyword>
<keyword evidence="1" id="KW-0812">Transmembrane</keyword>
<organism evidence="4 6">
    <name type="scientific">Volvox reticuliferus</name>
    <dbReference type="NCBI Taxonomy" id="1737510"/>
    <lineage>
        <taxon>Eukaryota</taxon>
        <taxon>Viridiplantae</taxon>
        <taxon>Chlorophyta</taxon>
        <taxon>core chlorophytes</taxon>
        <taxon>Chlorophyceae</taxon>
        <taxon>CS clade</taxon>
        <taxon>Chlamydomonadales</taxon>
        <taxon>Volvocaceae</taxon>
        <taxon>Volvox</taxon>
    </lineage>
</organism>
<dbReference type="EMBL" id="BNCP01000030">
    <property type="protein sequence ID" value="GIL84749.1"/>
    <property type="molecule type" value="Genomic_DNA"/>
</dbReference>
<dbReference type="InterPro" id="IPR000782">
    <property type="entry name" value="FAS1_domain"/>
</dbReference>
<dbReference type="EMBL" id="BNCQ01000036">
    <property type="protein sequence ID" value="GIM10851.1"/>
    <property type="molecule type" value="Genomic_DNA"/>
</dbReference>